<keyword evidence="6 12" id="KW-0375">Hydrogen ion transport</keyword>
<evidence type="ECO:0000256" key="8">
    <source>
        <dbReference type="ARBA" id="ARBA00023065"/>
    </source>
</evidence>
<evidence type="ECO:0000256" key="11">
    <source>
        <dbReference type="ARBA" id="ARBA00023310"/>
    </source>
</evidence>
<dbReference type="SUPFAM" id="SSF161065">
    <property type="entry name" value="ATP synthase D chain-like"/>
    <property type="match status" value="1"/>
</dbReference>
<dbReference type="GO" id="GO:0015078">
    <property type="term" value="F:proton transmembrane transporter activity"/>
    <property type="evidence" value="ECO:0007669"/>
    <property type="project" value="InterPro"/>
</dbReference>
<reference evidence="13" key="2">
    <citation type="submission" date="2021-01" db="EMBL/GenBank/DDBJ databases">
        <authorList>
            <person name="Schikora-Tamarit M.A."/>
        </authorList>
    </citation>
    <scope>NUCLEOTIDE SEQUENCE</scope>
    <source>
        <strain evidence="13">CBS6075</strain>
    </source>
</reference>
<comment type="caution">
    <text evidence="13">The sequence shown here is derived from an EMBL/GenBank/DDBJ whole genome shotgun (WGS) entry which is preliminary data.</text>
</comment>
<dbReference type="GO" id="GO:0015986">
    <property type="term" value="P:proton motive force-driven ATP synthesis"/>
    <property type="evidence" value="ECO:0007669"/>
    <property type="project" value="UniProtKB-UniRule"/>
</dbReference>
<evidence type="ECO:0000256" key="10">
    <source>
        <dbReference type="ARBA" id="ARBA00023136"/>
    </source>
</evidence>
<dbReference type="Gene3D" id="6.10.280.70">
    <property type="match status" value="1"/>
</dbReference>
<evidence type="ECO:0000256" key="7">
    <source>
        <dbReference type="ARBA" id="ARBA00022792"/>
    </source>
</evidence>
<dbReference type="OrthoDB" id="35799at2759"/>
<sequence>MSVAKSAATKLDWTKIVSQLGLSGQTAAALTSFKKRNDEAKRVLFELKQQPTTVDFSSYKSTLKNAAIVDKIQADVAKFTASKTNLSKQLKLIDSFEAKALENAKETESVVLSELTDLEKTLENIETARPFDQLTVDDVTKARPDVEDKVQDMVSKGRFEVPGYKEKFGDLVIM</sequence>
<keyword evidence="7 12" id="KW-0999">Mitochondrion inner membrane</keyword>
<comment type="similarity">
    <text evidence="2 12">Belongs to the ATPase d subunit family.</text>
</comment>
<keyword evidence="11" id="KW-0066">ATP synthesis</keyword>
<dbReference type="GeneID" id="70234802"/>
<dbReference type="GO" id="GO:0045259">
    <property type="term" value="C:proton-transporting ATP synthase complex"/>
    <property type="evidence" value="ECO:0007669"/>
    <property type="project" value="UniProtKB-KW"/>
</dbReference>
<keyword evidence="14" id="KW-1185">Reference proteome</keyword>
<reference evidence="13" key="1">
    <citation type="journal article" date="2021" name="Open Biol.">
        <title>Shared evolutionary footprints suggest mitochondrial oxidative damage underlies multiple complex I losses in fungi.</title>
        <authorList>
            <person name="Schikora-Tamarit M.A."/>
            <person name="Marcet-Houben M."/>
            <person name="Nosek J."/>
            <person name="Gabaldon T."/>
        </authorList>
    </citation>
    <scope>NUCLEOTIDE SEQUENCE</scope>
    <source>
        <strain evidence="13">CBS6075</strain>
    </source>
</reference>
<name>A0A9P8T5W5_9ASCO</name>
<dbReference type="GO" id="GO:0005743">
    <property type="term" value="C:mitochondrial inner membrane"/>
    <property type="evidence" value="ECO:0007669"/>
    <property type="project" value="UniProtKB-SubCell"/>
</dbReference>
<evidence type="ECO:0000313" key="14">
    <source>
        <dbReference type="Proteomes" id="UP000769157"/>
    </source>
</evidence>
<evidence type="ECO:0000256" key="5">
    <source>
        <dbReference type="ARBA" id="ARBA00022547"/>
    </source>
</evidence>
<evidence type="ECO:0000256" key="6">
    <source>
        <dbReference type="ARBA" id="ARBA00022781"/>
    </source>
</evidence>
<dbReference type="PIRSF" id="PIRSF005514">
    <property type="entry name" value="ATPase_F0_D_mt"/>
    <property type="match status" value="1"/>
</dbReference>
<dbReference type="InterPro" id="IPR036228">
    <property type="entry name" value="ATP_synth_F0_dsu_sf_mt"/>
</dbReference>
<evidence type="ECO:0000256" key="9">
    <source>
        <dbReference type="ARBA" id="ARBA00023128"/>
    </source>
</evidence>
<keyword evidence="8 12" id="KW-0406">Ion transport</keyword>
<keyword evidence="4 12" id="KW-0813">Transport</keyword>
<proteinExistence type="inferred from homology"/>
<dbReference type="EMBL" id="JAEUBE010000183">
    <property type="protein sequence ID" value="KAH3667186.1"/>
    <property type="molecule type" value="Genomic_DNA"/>
</dbReference>
<dbReference type="InterPro" id="IPR008689">
    <property type="entry name" value="ATP_synth_F0_dsu_mt"/>
</dbReference>
<evidence type="ECO:0000313" key="13">
    <source>
        <dbReference type="EMBL" id="KAH3667186.1"/>
    </source>
</evidence>
<evidence type="ECO:0000256" key="4">
    <source>
        <dbReference type="ARBA" id="ARBA00022448"/>
    </source>
</evidence>
<keyword evidence="9 12" id="KW-0496">Mitochondrion</keyword>
<evidence type="ECO:0000256" key="12">
    <source>
        <dbReference type="PIRNR" id="PIRNR005514"/>
    </source>
</evidence>
<evidence type="ECO:0000256" key="1">
    <source>
        <dbReference type="ARBA" id="ARBA00004273"/>
    </source>
</evidence>
<comment type="function">
    <text evidence="12">Mitochondrial membrane ATP synthase (F(1)F(0) ATP synthase or Complex V) produces ATP from ADP in the presence of a proton gradient across the membrane which is generated by electron transport complexes of the respiratory chain. F-type ATPases consist of two structural domains, F(1) - containing the extramembraneous catalytic core, and F(0) - containing the membrane proton channel, linked together by a central stalk and a peripheral stalk. During catalysis, ATP synthesis in the catalytic domain of F(1) is coupled via a rotary mechanism of the central stalk subunits to proton translocation.</text>
</comment>
<organism evidence="13 14">
    <name type="scientific">Ogataea philodendri</name>
    <dbReference type="NCBI Taxonomy" id="1378263"/>
    <lineage>
        <taxon>Eukaryota</taxon>
        <taxon>Fungi</taxon>
        <taxon>Dikarya</taxon>
        <taxon>Ascomycota</taxon>
        <taxon>Saccharomycotina</taxon>
        <taxon>Pichiomycetes</taxon>
        <taxon>Pichiales</taxon>
        <taxon>Pichiaceae</taxon>
        <taxon>Ogataea</taxon>
    </lineage>
</organism>
<dbReference type="Proteomes" id="UP000769157">
    <property type="component" value="Unassembled WGS sequence"/>
</dbReference>
<accession>A0A9P8T5W5</accession>
<dbReference type="AlphaFoldDB" id="A0A9P8T5W5"/>
<protein>
    <recommendedName>
        <fullName evidence="3 12">ATP synthase subunit d, mitochondrial</fullName>
    </recommendedName>
</protein>
<evidence type="ECO:0000256" key="3">
    <source>
        <dbReference type="ARBA" id="ARBA00021688"/>
    </source>
</evidence>
<keyword evidence="10 12" id="KW-0472">Membrane</keyword>
<comment type="subcellular location">
    <subcellularLocation>
        <location evidence="1 12">Mitochondrion inner membrane</location>
    </subcellularLocation>
</comment>
<dbReference type="Pfam" id="PF05873">
    <property type="entry name" value="Mt_ATP-synt_D"/>
    <property type="match status" value="1"/>
</dbReference>
<dbReference type="RefSeq" id="XP_046061998.1">
    <property type="nucleotide sequence ID" value="XM_046203748.1"/>
</dbReference>
<keyword evidence="5" id="KW-0138">CF(0)</keyword>
<evidence type="ECO:0000256" key="2">
    <source>
        <dbReference type="ARBA" id="ARBA00006842"/>
    </source>
</evidence>
<gene>
    <name evidence="13" type="ORF">OGAPHI_002835</name>
</gene>
<dbReference type="PANTHER" id="PTHR12700">
    <property type="entry name" value="ATP SYNTHASE SUBUNIT D, MITOCHONDRIAL"/>
    <property type="match status" value="1"/>
</dbReference>